<proteinExistence type="predicted"/>
<gene>
    <name evidence="1" type="ORF">QH948_05475</name>
</gene>
<evidence type="ECO:0000313" key="1">
    <source>
        <dbReference type="EMBL" id="WGT48200.1"/>
    </source>
</evidence>
<name>A0ABY8Q0E6_9ACTN</name>
<keyword evidence="2" id="KW-1185">Reference proteome</keyword>
<reference evidence="1 2" key="1">
    <citation type="journal article" date="2008" name="Int. J. Syst. Evol. Microbiol.">
        <title>Tessaracoccus flavescens sp. nov., isolated from marine sediment.</title>
        <authorList>
            <person name="Lee D.W."/>
            <person name="Lee S.D."/>
        </authorList>
    </citation>
    <scope>NUCLEOTIDE SEQUENCE [LARGE SCALE GENOMIC DNA]</scope>
    <source>
        <strain evidence="1 2">T21</strain>
    </source>
</reference>
<evidence type="ECO:0000313" key="2">
    <source>
        <dbReference type="Proteomes" id="UP001244136"/>
    </source>
</evidence>
<dbReference type="EMBL" id="CP123967">
    <property type="protein sequence ID" value="WGT48200.1"/>
    <property type="molecule type" value="Genomic_DNA"/>
</dbReference>
<organism evidence="1 2">
    <name type="scientific">Tessaracoccus lacteus</name>
    <dbReference type="NCBI Taxonomy" id="3041766"/>
    <lineage>
        <taxon>Bacteria</taxon>
        <taxon>Bacillati</taxon>
        <taxon>Actinomycetota</taxon>
        <taxon>Actinomycetes</taxon>
        <taxon>Propionibacteriales</taxon>
        <taxon>Propionibacteriaceae</taxon>
        <taxon>Tessaracoccus</taxon>
    </lineage>
</organism>
<protein>
    <submittedName>
        <fullName evidence="1">Uncharacterized protein</fullName>
    </submittedName>
</protein>
<accession>A0ABY8Q0E6</accession>
<dbReference type="Proteomes" id="UP001244136">
    <property type="component" value="Chromosome"/>
</dbReference>
<sequence>MAAEADAVTVLAYRDRAPAILEAMGEARSILTSLGRHYRLGVETRP</sequence>
<dbReference type="RefSeq" id="WP_281145846.1">
    <property type="nucleotide sequence ID" value="NZ_CP123967.1"/>
</dbReference>